<name>A0A9P1H1X4_9PEZI</name>
<accession>A0A9P1H1X4</accession>
<keyword evidence="3" id="KW-1185">Reference proteome</keyword>
<reference evidence="2" key="1">
    <citation type="submission" date="2022-11" db="EMBL/GenBank/DDBJ databases">
        <authorList>
            <person name="Scott C."/>
            <person name="Bruce N."/>
        </authorList>
    </citation>
    <scope>NUCLEOTIDE SEQUENCE</scope>
</reference>
<evidence type="ECO:0000256" key="1">
    <source>
        <dbReference type="ARBA" id="ARBA00023002"/>
    </source>
</evidence>
<gene>
    <name evidence="2" type="ORF">PPNO1_LOCUS4197</name>
</gene>
<dbReference type="PANTHER" id="PTHR47534:SF3">
    <property type="entry name" value="ALCOHOL DEHYDROGENASE-LIKE C-TERMINAL DOMAIN-CONTAINING PROTEIN"/>
    <property type="match status" value="1"/>
</dbReference>
<organism evidence="2 3">
    <name type="scientific">Parascedosporium putredinis</name>
    <dbReference type="NCBI Taxonomy" id="1442378"/>
    <lineage>
        <taxon>Eukaryota</taxon>
        <taxon>Fungi</taxon>
        <taxon>Dikarya</taxon>
        <taxon>Ascomycota</taxon>
        <taxon>Pezizomycotina</taxon>
        <taxon>Sordariomycetes</taxon>
        <taxon>Hypocreomycetidae</taxon>
        <taxon>Microascales</taxon>
        <taxon>Microascaceae</taxon>
        <taxon>Parascedosporium</taxon>
    </lineage>
</organism>
<dbReference type="Gene3D" id="3.40.50.720">
    <property type="entry name" value="NAD(P)-binding Rossmann-like Domain"/>
    <property type="match status" value="1"/>
</dbReference>
<dbReference type="PROSITE" id="PS51257">
    <property type="entry name" value="PROKAR_LIPOPROTEIN"/>
    <property type="match status" value="1"/>
</dbReference>
<dbReference type="Proteomes" id="UP000838763">
    <property type="component" value="Unassembled WGS sequence"/>
</dbReference>
<evidence type="ECO:0000313" key="2">
    <source>
        <dbReference type="EMBL" id="CAI4214463.1"/>
    </source>
</evidence>
<dbReference type="InterPro" id="IPR052228">
    <property type="entry name" value="Sec_Metab_Biosynth_Oxidored"/>
</dbReference>
<evidence type="ECO:0000313" key="3">
    <source>
        <dbReference type="Proteomes" id="UP000838763"/>
    </source>
</evidence>
<dbReference type="GO" id="GO:0016491">
    <property type="term" value="F:oxidoreductase activity"/>
    <property type="evidence" value="ECO:0007669"/>
    <property type="project" value="UniProtKB-KW"/>
</dbReference>
<dbReference type="AlphaFoldDB" id="A0A9P1H1X4"/>
<proteinExistence type="predicted"/>
<dbReference type="EMBL" id="CALLCH030000011">
    <property type="protein sequence ID" value="CAI4214463.1"/>
    <property type="molecule type" value="Genomic_DNA"/>
</dbReference>
<dbReference type="OrthoDB" id="2898509at2759"/>
<dbReference type="Pfam" id="PF00106">
    <property type="entry name" value="adh_short"/>
    <property type="match status" value="1"/>
</dbReference>
<sequence length="243" mass="26523">MALRALVVGGTSGVGFGIACRLASENSASMVTIGGRTKPQNIPHPNIDFRPLDATSMKQIKQYTDAFKSSLQSQSQTLDLLVMSQGTMTMAGRTETPEGIDSKMALHYYGKQLLIRELLPAMSDDAKVVIVYDAVYGNPDKMVWEDLGLKTHFSLSNAANHCMVMNDAMVQYFAARQKGDGAEEGARRHFVHAWPGGVNTGLWRDLPIYMKPVGWAALQVFGVSPEKCATRLLAGTTRARLRG</sequence>
<dbReference type="InterPro" id="IPR036291">
    <property type="entry name" value="NAD(P)-bd_dom_sf"/>
</dbReference>
<keyword evidence="1" id="KW-0560">Oxidoreductase</keyword>
<dbReference type="PANTHER" id="PTHR47534">
    <property type="entry name" value="YALI0E05731P"/>
    <property type="match status" value="1"/>
</dbReference>
<dbReference type="InterPro" id="IPR002347">
    <property type="entry name" value="SDR_fam"/>
</dbReference>
<comment type="caution">
    <text evidence="2">The sequence shown here is derived from an EMBL/GenBank/DDBJ whole genome shotgun (WGS) entry which is preliminary data.</text>
</comment>
<dbReference type="SUPFAM" id="SSF51735">
    <property type="entry name" value="NAD(P)-binding Rossmann-fold domains"/>
    <property type="match status" value="1"/>
</dbReference>
<protein>
    <submittedName>
        <fullName evidence="2">Uncharacterized protein</fullName>
    </submittedName>
</protein>